<dbReference type="PANTHER" id="PTHR35506:SF1">
    <property type="entry name" value="OS02G0135600 PROTEIN"/>
    <property type="match status" value="1"/>
</dbReference>
<dbReference type="PANTHER" id="PTHR35506">
    <property type="entry name" value="OS02G0135600 PROTEIN"/>
    <property type="match status" value="1"/>
</dbReference>
<organism evidence="1 2">
    <name type="scientific">Platanthera guangdongensis</name>
    <dbReference type="NCBI Taxonomy" id="2320717"/>
    <lineage>
        <taxon>Eukaryota</taxon>
        <taxon>Viridiplantae</taxon>
        <taxon>Streptophyta</taxon>
        <taxon>Embryophyta</taxon>
        <taxon>Tracheophyta</taxon>
        <taxon>Spermatophyta</taxon>
        <taxon>Magnoliopsida</taxon>
        <taxon>Liliopsida</taxon>
        <taxon>Asparagales</taxon>
        <taxon>Orchidaceae</taxon>
        <taxon>Orchidoideae</taxon>
        <taxon>Orchideae</taxon>
        <taxon>Orchidinae</taxon>
        <taxon>Platanthera</taxon>
    </lineage>
</organism>
<keyword evidence="2" id="KW-1185">Reference proteome</keyword>
<gene>
    <name evidence="1" type="ORF">KSP40_PGU002863</name>
</gene>
<protein>
    <submittedName>
        <fullName evidence="1">Uncharacterized protein</fullName>
    </submittedName>
</protein>
<reference evidence="1 2" key="1">
    <citation type="journal article" date="2022" name="Nat. Plants">
        <title>Genomes of leafy and leafless Platanthera orchids illuminate the evolution of mycoheterotrophy.</title>
        <authorList>
            <person name="Li M.H."/>
            <person name="Liu K.W."/>
            <person name="Li Z."/>
            <person name="Lu H.C."/>
            <person name="Ye Q.L."/>
            <person name="Zhang D."/>
            <person name="Wang J.Y."/>
            <person name="Li Y.F."/>
            <person name="Zhong Z.M."/>
            <person name="Liu X."/>
            <person name="Yu X."/>
            <person name="Liu D.K."/>
            <person name="Tu X.D."/>
            <person name="Liu B."/>
            <person name="Hao Y."/>
            <person name="Liao X.Y."/>
            <person name="Jiang Y.T."/>
            <person name="Sun W.H."/>
            <person name="Chen J."/>
            <person name="Chen Y.Q."/>
            <person name="Ai Y."/>
            <person name="Zhai J.W."/>
            <person name="Wu S.S."/>
            <person name="Zhou Z."/>
            <person name="Hsiao Y.Y."/>
            <person name="Wu W.L."/>
            <person name="Chen Y.Y."/>
            <person name="Lin Y.F."/>
            <person name="Hsu J.L."/>
            <person name="Li C.Y."/>
            <person name="Wang Z.W."/>
            <person name="Zhao X."/>
            <person name="Zhong W.Y."/>
            <person name="Ma X.K."/>
            <person name="Ma L."/>
            <person name="Huang J."/>
            <person name="Chen G.Z."/>
            <person name="Huang M.Z."/>
            <person name="Huang L."/>
            <person name="Peng D.H."/>
            <person name="Luo Y.B."/>
            <person name="Zou S.Q."/>
            <person name="Chen S.P."/>
            <person name="Lan S."/>
            <person name="Tsai W.C."/>
            <person name="Van de Peer Y."/>
            <person name="Liu Z.J."/>
        </authorList>
    </citation>
    <scope>NUCLEOTIDE SEQUENCE [LARGE SCALE GENOMIC DNA]</scope>
    <source>
        <strain evidence="1">Lor288</strain>
    </source>
</reference>
<dbReference type="EMBL" id="JBBWWR010000020">
    <property type="protein sequence ID" value="KAK8939475.1"/>
    <property type="molecule type" value="Genomic_DNA"/>
</dbReference>
<proteinExistence type="predicted"/>
<accession>A0ABR2LF98</accession>
<evidence type="ECO:0000313" key="1">
    <source>
        <dbReference type="EMBL" id="KAK8939475.1"/>
    </source>
</evidence>
<name>A0ABR2LF98_9ASPA</name>
<evidence type="ECO:0000313" key="2">
    <source>
        <dbReference type="Proteomes" id="UP001412067"/>
    </source>
</evidence>
<dbReference type="Proteomes" id="UP001412067">
    <property type="component" value="Unassembled WGS sequence"/>
</dbReference>
<sequence length="333" mass="37258">MGGSRELAMDGSQASYEPAMEWRETEDERINRDFAQLLDAYDFYLSYKRGEHKDKAGYDTLSERFMGLRAALFSSCPGIQSFGRKLGFCLPQDDELVTHDYSSNEALEKVPGSFSMASKLLHLLGFSGSDVLEKYDFDLVFLHITSHEKSRNKKEVGVSNMDANGVNDLVGKILEKAHPGSTIGSRLHFSVLLSYGCVSKDEKLCSLLSSPSTESNSDLSLLFPIQSYTMKGGHRLDDIRHHHAMLLAQWQEGLTRRDTTEAFFFEDFKEWLCAVLPAQYAKSRLTSHHLESTGMSTGTGYDTYPSGANLAILADSFLHEIAFKLWKAPKYGA</sequence>
<comment type="caution">
    <text evidence="1">The sequence shown here is derived from an EMBL/GenBank/DDBJ whole genome shotgun (WGS) entry which is preliminary data.</text>
</comment>